<dbReference type="PANTHER" id="PTHR43333:SF1">
    <property type="entry name" value="D-ISOMER SPECIFIC 2-HYDROXYACID DEHYDROGENASE NAD-BINDING DOMAIN-CONTAINING PROTEIN"/>
    <property type="match status" value="1"/>
</dbReference>
<evidence type="ECO:0000256" key="1">
    <source>
        <dbReference type="ARBA" id="ARBA00023002"/>
    </source>
</evidence>
<dbReference type="InterPro" id="IPR006140">
    <property type="entry name" value="D-isomer_DH_NAD-bd"/>
</dbReference>
<accession>A0ABP7XFY5</accession>
<comment type="caution">
    <text evidence="4">The sequence shown here is derived from an EMBL/GenBank/DDBJ whole genome shotgun (WGS) entry which is preliminary data.</text>
</comment>
<dbReference type="InterPro" id="IPR036291">
    <property type="entry name" value="NAD(P)-bd_dom_sf"/>
</dbReference>
<proteinExistence type="predicted"/>
<dbReference type="PROSITE" id="PS00670">
    <property type="entry name" value="D_2_HYDROXYACID_DH_2"/>
    <property type="match status" value="1"/>
</dbReference>
<evidence type="ECO:0000256" key="2">
    <source>
        <dbReference type="ARBA" id="ARBA00023027"/>
    </source>
</evidence>
<evidence type="ECO:0000259" key="3">
    <source>
        <dbReference type="Pfam" id="PF02826"/>
    </source>
</evidence>
<dbReference type="PROSITE" id="PS00671">
    <property type="entry name" value="D_2_HYDROXYACID_DH_3"/>
    <property type="match status" value="1"/>
</dbReference>
<dbReference type="Gene3D" id="3.40.50.720">
    <property type="entry name" value="NAD(P)-binding Rossmann-like Domain"/>
    <property type="match status" value="2"/>
</dbReference>
<name>A0ABP7XFY5_9ACTN</name>
<sequence length="310" mass="33714">MTAPDPLVWLPFDPAELGEVPAGLRYEVVDPREHVPDSVEQVRFYVTPYAMGTEVGDVLPRMASLEVVQLLSAGVDNVRGRVPDGVALCNGRGIHDTSTAELTLTLILASLRGVPQFVRQQDAGVWERPWRPALADKRVLLIGAGAIGQAIEERLLAFETEVVRVARTARRDERGAVHALPELPELLPHADVVVLIVPLTEETRGLVDADFLARMRPGALLVNVARGGVVVTDDLVAALEQERVTAALDVTDPEPLPPDHPLWRAPGVLIAPHVGGASSAMWPRAYRLVREQLERYAAGQPLHNVMAGEY</sequence>
<organism evidence="4 5">
    <name type="scientific">Nocardioides fonticola</name>
    <dbReference type="NCBI Taxonomy" id="450363"/>
    <lineage>
        <taxon>Bacteria</taxon>
        <taxon>Bacillati</taxon>
        <taxon>Actinomycetota</taxon>
        <taxon>Actinomycetes</taxon>
        <taxon>Propionibacteriales</taxon>
        <taxon>Nocardioidaceae</taxon>
        <taxon>Nocardioides</taxon>
    </lineage>
</organism>
<keyword evidence="5" id="KW-1185">Reference proteome</keyword>
<dbReference type="RefSeq" id="WP_344732423.1">
    <property type="nucleotide sequence ID" value="NZ_BAAAZH010000010.1"/>
</dbReference>
<keyword evidence="2" id="KW-0520">NAD</keyword>
<evidence type="ECO:0000313" key="5">
    <source>
        <dbReference type="Proteomes" id="UP001501495"/>
    </source>
</evidence>
<reference evidence="5" key="1">
    <citation type="journal article" date="2019" name="Int. J. Syst. Evol. Microbiol.">
        <title>The Global Catalogue of Microorganisms (GCM) 10K type strain sequencing project: providing services to taxonomists for standard genome sequencing and annotation.</title>
        <authorList>
            <consortium name="The Broad Institute Genomics Platform"/>
            <consortium name="The Broad Institute Genome Sequencing Center for Infectious Disease"/>
            <person name="Wu L."/>
            <person name="Ma J."/>
        </authorList>
    </citation>
    <scope>NUCLEOTIDE SEQUENCE [LARGE SCALE GENOMIC DNA]</scope>
    <source>
        <strain evidence="5">JCM 16703</strain>
    </source>
</reference>
<dbReference type="PANTHER" id="PTHR43333">
    <property type="entry name" value="2-HACID_DH_C DOMAIN-CONTAINING PROTEIN"/>
    <property type="match status" value="1"/>
</dbReference>
<dbReference type="InterPro" id="IPR029753">
    <property type="entry name" value="D-isomer_DH_CS"/>
</dbReference>
<dbReference type="SUPFAM" id="SSF51735">
    <property type="entry name" value="NAD(P)-binding Rossmann-fold domains"/>
    <property type="match status" value="1"/>
</dbReference>
<evidence type="ECO:0000313" key="4">
    <source>
        <dbReference type="EMBL" id="GAA4114482.1"/>
    </source>
</evidence>
<dbReference type="Pfam" id="PF02826">
    <property type="entry name" value="2-Hacid_dh_C"/>
    <property type="match status" value="1"/>
</dbReference>
<dbReference type="CDD" id="cd12166">
    <property type="entry name" value="2-Hacid_dh_7"/>
    <property type="match status" value="1"/>
</dbReference>
<dbReference type="EMBL" id="BAAAZH010000010">
    <property type="protein sequence ID" value="GAA4114482.1"/>
    <property type="molecule type" value="Genomic_DNA"/>
</dbReference>
<protein>
    <submittedName>
        <fullName evidence="4">2-hydroxyacid dehydrogenase</fullName>
    </submittedName>
</protein>
<keyword evidence="1" id="KW-0560">Oxidoreductase</keyword>
<dbReference type="SUPFAM" id="SSF52283">
    <property type="entry name" value="Formate/glycerate dehydrogenase catalytic domain-like"/>
    <property type="match status" value="1"/>
</dbReference>
<feature type="domain" description="D-isomer specific 2-hydroxyacid dehydrogenase NAD-binding" evidence="3">
    <location>
        <begin position="104"/>
        <end position="275"/>
    </location>
</feature>
<dbReference type="Proteomes" id="UP001501495">
    <property type="component" value="Unassembled WGS sequence"/>
</dbReference>
<gene>
    <name evidence="4" type="ORF">GCM10022215_12600</name>
</gene>